<evidence type="ECO:0000259" key="2">
    <source>
        <dbReference type="Pfam" id="PF02525"/>
    </source>
</evidence>
<evidence type="ECO:0000313" key="6">
    <source>
        <dbReference type="Proteomes" id="UP000051966"/>
    </source>
</evidence>
<evidence type="ECO:0000256" key="1">
    <source>
        <dbReference type="ARBA" id="ARBA00023002"/>
    </source>
</evidence>
<dbReference type="InterPro" id="IPR003680">
    <property type="entry name" value="Flavodoxin_fold"/>
</dbReference>
<dbReference type="GO" id="GO:0010181">
    <property type="term" value="F:FMN binding"/>
    <property type="evidence" value="ECO:0007669"/>
    <property type="project" value="TreeGrafter"/>
</dbReference>
<accession>X0P9Q7</accession>
<evidence type="ECO:0000313" key="4">
    <source>
        <dbReference type="EMBL" id="KRM11128.1"/>
    </source>
</evidence>
<dbReference type="PANTHER" id="PTHR47307:SF1">
    <property type="entry name" value="GLUTATHIONE-REGULATED POTASSIUM-EFFLUX SYSTEM ANCILLARY PROTEIN KEFG"/>
    <property type="match status" value="1"/>
</dbReference>
<dbReference type="EMBL" id="AZFY01000026">
    <property type="protein sequence ID" value="KRM11128.1"/>
    <property type="molecule type" value="Genomic_DNA"/>
</dbReference>
<dbReference type="InterPro" id="IPR046980">
    <property type="entry name" value="KefG/KefF"/>
</dbReference>
<dbReference type="Pfam" id="PF02525">
    <property type="entry name" value="Flavodoxin_2"/>
    <property type="match status" value="1"/>
</dbReference>
<dbReference type="GO" id="GO:0003955">
    <property type="term" value="F:NAD(P)H dehydrogenase (quinone) activity"/>
    <property type="evidence" value="ECO:0007669"/>
    <property type="project" value="TreeGrafter"/>
</dbReference>
<evidence type="ECO:0000313" key="5">
    <source>
        <dbReference type="Proteomes" id="UP000019488"/>
    </source>
</evidence>
<dbReference type="Proteomes" id="UP000051966">
    <property type="component" value="Unassembled WGS sequence"/>
</dbReference>
<dbReference type="EMBL" id="BAKI01000003">
    <property type="protein sequence ID" value="GAF35668.1"/>
    <property type="molecule type" value="Genomic_DNA"/>
</dbReference>
<keyword evidence="6" id="KW-1185">Reference proteome</keyword>
<reference evidence="4 6" key="2">
    <citation type="journal article" date="2015" name="Genome Announc.">
        <title>Expanding the biotechnology potential of lactobacilli through comparative genomics of 213 strains and associated genera.</title>
        <authorList>
            <person name="Sun Z."/>
            <person name="Harris H.M."/>
            <person name="McCann A."/>
            <person name="Guo C."/>
            <person name="Argimon S."/>
            <person name="Zhang W."/>
            <person name="Yang X."/>
            <person name="Jeffery I.B."/>
            <person name="Cooney J.C."/>
            <person name="Kagawa T.F."/>
            <person name="Liu W."/>
            <person name="Song Y."/>
            <person name="Salvetti E."/>
            <person name="Wrobel A."/>
            <person name="Rasinkangas P."/>
            <person name="Parkhill J."/>
            <person name="Rea M.C."/>
            <person name="O'Sullivan O."/>
            <person name="Ritari J."/>
            <person name="Douillard F.P."/>
            <person name="Paul Ross R."/>
            <person name="Yang R."/>
            <person name="Briner A.E."/>
            <person name="Felis G.E."/>
            <person name="de Vos W.M."/>
            <person name="Barrangou R."/>
            <person name="Klaenhammer T.R."/>
            <person name="Caufield P.W."/>
            <person name="Cui Y."/>
            <person name="Zhang H."/>
            <person name="O'Toole P.W."/>
        </authorList>
    </citation>
    <scope>NUCLEOTIDE SEQUENCE [LARGE SCALE GENOMIC DNA]</scope>
    <source>
        <strain evidence="4 6">DSM 18382</strain>
    </source>
</reference>
<reference evidence="3" key="1">
    <citation type="journal article" date="2014" name="Genome Announc.">
        <title>Draft Genome Sequences of Two Lactobacillus Strains, L. farraginis JCM 14108T and L. composti JCM 14202T, Isolated from Compost of Distilled Shochu Residue.</title>
        <authorList>
            <person name="Yuki M."/>
            <person name="Oshima K."/>
            <person name="Suda W."/>
            <person name="Kitahara M."/>
            <person name="Kitamura K."/>
            <person name="Iida T."/>
            <person name="Hattori M."/>
            <person name="Ohkuma M."/>
        </authorList>
    </citation>
    <scope>NUCLEOTIDE SEQUENCE [LARGE SCALE GENOMIC DNA]</scope>
    <source>
        <strain evidence="3">JCM 14108</strain>
    </source>
</reference>
<dbReference type="AlphaFoldDB" id="X0P9Q7"/>
<evidence type="ECO:0000313" key="3">
    <source>
        <dbReference type="EMBL" id="GAF35668.1"/>
    </source>
</evidence>
<dbReference type="SUPFAM" id="SSF52218">
    <property type="entry name" value="Flavoproteins"/>
    <property type="match status" value="1"/>
</dbReference>
<name>X0P9Q7_9LACO</name>
<dbReference type="PATRIC" id="fig|1423743.5.peg.1797"/>
<comment type="caution">
    <text evidence="3">The sequence shown here is derived from an EMBL/GenBank/DDBJ whole genome shotgun (WGS) entry which is preliminary data.</text>
</comment>
<sequence length="231" mass="26930">MKTLILVSHPKVDESATQAFLKTSADSLDNVTWRVIDRLYAADRLDVIAEQTQLQNFDRIIFQFPMYWYSSPASLKRYMDDVFSRKFVIAKRGLKNKEFGLVITMGDKLVDFQAGGREKFTISELMKPFEAFANKAGMIYLAPLIIAQFGYWSVLEKQKKLVDYLQYLSAPMPLNLENREKWLLVRLKQLQVGKSAQQREMLDLIIDSIDSRQDQIDDLKMNIKMIRDQEE</sequence>
<protein>
    <submittedName>
        <fullName evidence="3">NAD(P)H oxidoreductase YRKL</fullName>
    </submittedName>
    <submittedName>
        <fullName evidence="4">NADPH dehydrogenase</fullName>
    </submittedName>
</protein>
<dbReference type="PANTHER" id="PTHR47307">
    <property type="entry name" value="GLUTATHIONE-REGULATED POTASSIUM-EFFLUX SYSTEM ANCILLARY PROTEIN KEFG"/>
    <property type="match status" value="1"/>
</dbReference>
<keyword evidence="1" id="KW-0560">Oxidoreductase</keyword>
<dbReference type="Proteomes" id="UP000019488">
    <property type="component" value="Unassembled WGS sequence"/>
</dbReference>
<dbReference type="STRING" id="1423743.FD41_GL001738"/>
<gene>
    <name evidence="4" type="ORF">FD41_GL001738</name>
    <name evidence="3" type="ORF">JCM14108_567</name>
</gene>
<dbReference type="InterPro" id="IPR029039">
    <property type="entry name" value="Flavoprotein-like_sf"/>
</dbReference>
<dbReference type="OrthoDB" id="9798454at2"/>
<proteinExistence type="predicted"/>
<feature type="domain" description="Flavodoxin-like fold" evidence="2">
    <location>
        <begin position="1"/>
        <end position="161"/>
    </location>
</feature>
<dbReference type="Gene3D" id="3.40.50.360">
    <property type="match status" value="1"/>
</dbReference>
<dbReference type="GO" id="GO:0009055">
    <property type="term" value="F:electron transfer activity"/>
    <property type="evidence" value="ECO:0007669"/>
    <property type="project" value="TreeGrafter"/>
</dbReference>
<dbReference type="RefSeq" id="WP_035178114.1">
    <property type="nucleotide sequence ID" value="NZ_AZFY01000026.1"/>
</dbReference>
<organism evidence="3 5">
    <name type="scientific">Lentilactobacillus farraginis DSM 18382 = JCM 14108</name>
    <dbReference type="NCBI Taxonomy" id="1423743"/>
    <lineage>
        <taxon>Bacteria</taxon>
        <taxon>Bacillati</taxon>
        <taxon>Bacillota</taxon>
        <taxon>Bacilli</taxon>
        <taxon>Lactobacillales</taxon>
        <taxon>Lactobacillaceae</taxon>
        <taxon>Lentilactobacillus</taxon>
    </lineage>
</organism>